<evidence type="ECO:0000256" key="1">
    <source>
        <dbReference type="ARBA" id="ARBA00023242"/>
    </source>
</evidence>
<evidence type="ECO:0000259" key="3">
    <source>
        <dbReference type="PROSITE" id="PS50006"/>
    </source>
</evidence>
<proteinExistence type="predicted"/>
<reference evidence="4" key="1">
    <citation type="submission" date="2022-06" db="EMBL/GenBank/DDBJ databases">
        <authorList>
            <consortium name="SYNGENTA / RWTH Aachen University"/>
        </authorList>
    </citation>
    <scope>NUCLEOTIDE SEQUENCE</scope>
</reference>
<feature type="region of interest" description="Disordered" evidence="2">
    <location>
        <begin position="44"/>
        <end position="63"/>
    </location>
</feature>
<dbReference type="GO" id="GO:0005634">
    <property type="term" value="C:nucleus"/>
    <property type="evidence" value="ECO:0007669"/>
    <property type="project" value="TreeGrafter"/>
</dbReference>
<dbReference type="PANTHER" id="PTHR21712:SF29">
    <property type="entry name" value="PRE-RRNA-PROCESSING PROTEIN FHL1"/>
    <property type="match status" value="1"/>
</dbReference>
<feature type="domain" description="FHA" evidence="3">
    <location>
        <begin position="85"/>
        <end position="158"/>
    </location>
</feature>
<dbReference type="Proteomes" id="UP001153365">
    <property type="component" value="Unassembled WGS sequence"/>
</dbReference>
<dbReference type="CDD" id="cd22701">
    <property type="entry name" value="FHA_FKH1-like"/>
    <property type="match status" value="1"/>
</dbReference>
<dbReference type="Gene3D" id="2.60.200.20">
    <property type="match status" value="1"/>
</dbReference>
<keyword evidence="1" id="KW-0539">Nucleus</keyword>
<feature type="region of interest" description="Disordered" evidence="2">
    <location>
        <begin position="271"/>
        <end position="312"/>
    </location>
</feature>
<name>A0AAV0AXV9_PHAPC</name>
<organism evidence="4 5">
    <name type="scientific">Phakopsora pachyrhizi</name>
    <name type="common">Asian soybean rust disease fungus</name>
    <dbReference type="NCBI Taxonomy" id="170000"/>
    <lineage>
        <taxon>Eukaryota</taxon>
        <taxon>Fungi</taxon>
        <taxon>Dikarya</taxon>
        <taxon>Basidiomycota</taxon>
        <taxon>Pucciniomycotina</taxon>
        <taxon>Pucciniomycetes</taxon>
        <taxon>Pucciniales</taxon>
        <taxon>Phakopsoraceae</taxon>
        <taxon>Phakopsora</taxon>
    </lineage>
</organism>
<keyword evidence="5" id="KW-1185">Reference proteome</keyword>
<dbReference type="InterPro" id="IPR008984">
    <property type="entry name" value="SMAD_FHA_dom_sf"/>
</dbReference>
<dbReference type="GO" id="GO:0060962">
    <property type="term" value="P:regulation of ribosomal protein gene transcription by RNA polymerase II"/>
    <property type="evidence" value="ECO:0007669"/>
    <property type="project" value="InterPro"/>
</dbReference>
<feature type="compositionally biased region" description="Low complexity" evidence="2">
    <location>
        <begin position="278"/>
        <end position="290"/>
    </location>
</feature>
<evidence type="ECO:0000256" key="2">
    <source>
        <dbReference type="SAM" id="MobiDB-lite"/>
    </source>
</evidence>
<protein>
    <submittedName>
        <fullName evidence="4">Expressed protein</fullName>
    </submittedName>
</protein>
<dbReference type="GO" id="GO:0043565">
    <property type="term" value="F:sequence-specific DNA binding"/>
    <property type="evidence" value="ECO:0007669"/>
    <property type="project" value="TreeGrafter"/>
</dbReference>
<gene>
    <name evidence="4" type="ORF">PPACK8108_LOCUS9083</name>
</gene>
<dbReference type="InterPro" id="IPR000253">
    <property type="entry name" value="FHA_dom"/>
</dbReference>
<dbReference type="PANTHER" id="PTHR21712">
    <property type="entry name" value="PRE-RRNA-PROCESSING PROTEIN FHL1"/>
    <property type="match status" value="1"/>
</dbReference>
<comment type="caution">
    <text evidence="4">The sequence shown here is derived from an EMBL/GenBank/DDBJ whole genome shotgun (WGS) entry which is preliminary data.</text>
</comment>
<dbReference type="SUPFAM" id="SSF49879">
    <property type="entry name" value="SMAD/FHA domain"/>
    <property type="match status" value="1"/>
</dbReference>
<dbReference type="AlphaFoldDB" id="A0AAV0AXV9"/>
<dbReference type="InterPro" id="IPR045178">
    <property type="entry name" value="Fhl1/FHA1"/>
</dbReference>
<sequence length="382" mass="42666">MSERSSLVDYSRSPGLDALAYVSSVELPKFSLNSRNIQNVQANVGPVDRHSSQEAQEEETPDGRVRAYAKLEFPEHDFFIRKLSIIIGRRPPELSRKSNNQADQSDTPTRVEELIDVDLGPIRAVSRKHSKVYFNWHFGAWVLEVLGRNGCVIDGRWKAKGEVVPLRSRTKIQIAERIFYFILPQTDEKVRQIHSLDHHSVKPSKILSGSSLVEPTGHQEETDLAPGKFEEEEDFDSCCLELPLRSIAPNGQTDPIGARQSLTAQIGEEVEYQPVTDTGSPLTELSGSTSESEDDMEKSEEFHPPSPPRNGAVYLKNEKIERVDFHLINGESDSSDLEDDDMVTDSEISLEQASSGKATASKAPRNTLAEYFKGRSCSINKI</sequence>
<evidence type="ECO:0000313" key="5">
    <source>
        <dbReference type="Proteomes" id="UP001153365"/>
    </source>
</evidence>
<dbReference type="PROSITE" id="PS50006">
    <property type="entry name" value="FHA_DOMAIN"/>
    <property type="match status" value="1"/>
</dbReference>
<accession>A0AAV0AXV9</accession>
<evidence type="ECO:0000313" key="4">
    <source>
        <dbReference type="EMBL" id="CAH7674172.1"/>
    </source>
</evidence>
<dbReference type="EMBL" id="CALTRL010001929">
    <property type="protein sequence ID" value="CAH7674172.1"/>
    <property type="molecule type" value="Genomic_DNA"/>
</dbReference>